<evidence type="ECO:0000256" key="2">
    <source>
        <dbReference type="ARBA" id="ARBA00023125"/>
    </source>
</evidence>
<dbReference type="PROSITE" id="PS50987">
    <property type="entry name" value="HTH_ARSR_2"/>
    <property type="match status" value="1"/>
</dbReference>
<evidence type="ECO:0000256" key="3">
    <source>
        <dbReference type="ARBA" id="ARBA00023163"/>
    </source>
</evidence>
<dbReference type="InterPro" id="IPR001845">
    <property type="entry name" value="HTH_ArsR_DNA-bd_dom"/>
</dbReference>
<dbReference type="EMBL" id="JAIQZJ010000029">
    <property type="protein sequence ID" value="MBZ5741334.1"/>
    <property type="molecule type" value="Genomic_DNA"/>
</dbReference>
<name>A0ABS7UJX9_9ACTN</name>
<organism evidence="5 6">
    <name type="scientific">Nocardioides mangrovi</name>
    <dbReference type="NCBI Taxonomy" id="2874580"/>
    <lineage>
        <taxon>Bacteria</taxon>
        <taxon>Bacillati</taxon>
        <taxon>Actinomycetota</taxon>
        <taxon>Actinomycetes</taxon>
        <taxon>Propionibacteriales</taxon>
        <taxon>Nocardioidaceae</taxon>
        <taxon>Nocardioides</taxon>
    </lineage>
</organism>
<accession>A0ABS7UJX9</accession>
<dbReference type="RefSeq" id="WP_224125631.1">
    <property type="nucleotide sequence ID" value="NZ_JAIQZJ010000029.1"/>
</dbReference>
<dbReference type="InterPro" id="IPR051081">
    <property type="entry name" value="HTH_MetalResp_TranReg"/>
</dbReference>
<dbReference type="SUPFAM" id="SSF46785">
    <property type="entry name" value="Winged helix' DNA-binding domain"/>
    <property type="match status" value="1"/>
</dbReference>
<dbReference type="Gene3D" id="1.10.10.10">
    <property type="entry name" value="Winged helix-like DNA-binding domain superfamily/Winged helix DNA-binding domain"/>
    <property type="match status" value="1"/>
</dbReference>
<gene>
    <name evidence="5" type="ORF">K8U61_24455</name>
</gene>
<sequence>MTSIETLRAVHHPTRRRIIDHLYLHGPAQVGSLARDLEQQVGSISHHLRMLERAGIVAAAPELAADGRTSWWRLAQDTLTWSVEDFDHAADRTQARAAERLNIDHQLAKLSAWKRGSDQADPAWRRAAFSTEYLAKATPDELVALQAALHAAVQEWRDGIDLDDGADREPVFVFAHGFPTRP</sequence>
<dbReference type="InterPro" id="IPR036390">
    <property type="entry name" value="WH_DNA-bd_sf"/>
</dbReference>
<proteinExistence type="predicted"/>
<keyword evidence="1" id="KW-0805">Transcription regulation</keyword>
<protein>
    <submittedName>
        <fullName evidence="5">ArsR family transcriptional regulator</fullName>
    </submittedName>
</protein>
<dbReference type="InterPro" id="IPR036388">
    <property type="entry name" value="WH-like_DNA-bd_sf"/>
</dbReference>
<dbReference type="InterPro" id="IPR011991">
    <property type="entry name" value="ArsR-like_HTH"/>
</dbReference>
<dbReference type="PANTHER" id="PTHR33154:SF15">
    <property type="entry name" value="REGULATORY PROTEIN ARSR"/>
    <property type="match status" value="1"/>
</dbReference>
<reference evidence="5 6" key="1">
    <citation type="submission" date="2021-09" db="EMBL/GenBank/DDBJ databases">
        <title>Whole genome sequence of Nocardioides sp. GBK3QG-3.</title>
        <authorList>
            <person name="Tuo L."/>
        </authorList>
    </citation>
    <scope>NUCLEOTIDE SEQUENCE [LARGE SCALE GENOMIC DNA]</scope>
    <source>
        <strain evidence="5 6">GBK3QG-3</strain>
    </source>
</reference>
<comment type="caution">
    <text evidence="5">The sequence shown here is derived from an EMBL/GenBank/DDBJ whole genome shotgun (WGS) entry which is preliminary data.</text>
</comment>
<dbReference type="SMART" id="SM00418">
    <property type="entry name" value="HTH_ARSR"/>
    <property type="match status" value="1"/>
</dbReference>
<feature type="domain" description="HTH arsR-type" evidence="4">
    <location>
        <begin position="1"/>
        <end position="94"/>
    </location>
</feature>
<evidence type="ECO:0000256" key="1">
    <source>
        <dbReference type="ARBA" id="ARBA00023015"/>
    </source>
</evidence>
<dbReference type="Proteomes" id="UP000780875">
    <property type="component" value="Unassembled WGS sequence"/>
</dbReference>
<keyword evidence="3" id="KW-0804">Transcription</keyword>
<dbReference type="PANTHER" id="PTHR33154">
    <property type="entry name" value="TRANSCRIPTIONAL REGULATOR, ARSR FAMILY"/>
    <property type="match status" value="1"/>
</dbReference>
<evidence type="ECO:0000259" key="4">
    <source>
        <dbReference type="PROSITE" id="PS50987"/>
    </source>
</evidence>
<dbReference type="Pfam" id="PF01022">
    <property type="entry name" value="HTH_5"/>
    <property type="match status" value="1"/>
</dbReference>
<keyword evidence="6" id="KW-1185">Reference proteome</keyword>
<keyword evidence="2" id="KW-0238">DNA-binding</keyword>
<evidence type="ECO:0000313" key="5">
    <source>
        <dbReference type="EMBL" id="MBZ5741334.1"/>
    </source>
</evidence>
<evidence type="ECO:0000313" key="6">
    <source>
        <dbReference type="Proteomes" id="UP000780875"/>
    </source>
</evidence>
<dbReference type="CDD" id="cd00090">
    <property type="entry name" value="HTH_ARSR"/>
    <property type="match status" value="1"/>
</dbReference>